<protein>
    <submittedName>
        <fullName evidence="2">Uncharacterized protein</fullName>
    </submittedName>
</protein>
<evidence type="ECO:0000313" key="2">
    <source>
        <dbReference type="WBParaSite" id="nRc.2.0.1.t34796-RA"/>
    </source>
</evidence>
<name>A0A915K7X4_ROMCU</name>
<sequence length="153" mass="17697">MSTSQKHIIRNLVLSRIDLRFSFDVLTEKLQIKQSSNSETALQRPPTDGIGYSSCKLRSSAAGQSSSIKTGNTNNGCYHDELFCRVVFVDFLDCAPSTCCYRDVYVYDRRDPRCVRRDDVCDDRHFPFRRTTIFFVLVFHAGVVKMRRRCLDH</sequence>
<accession>A0A915K7X4</accession>
<dbReference type="WBParaSite" id="nRc.2.0.1.t34796-RA">
    <property type="protein sequence ID" value="nRc.2.0.1.t34796-RA"/>
    <property type="gene ID" value="nRc.2.0.1.g34796"/>
</dbReference>
<dbReference type="AlphaFoldDB" id="A0A915K7X4"/>
<dbReference type="Proteomes" id="UP000887565">
    <property type="component" value="Unplaced"/>
</dbReference>
<evidence type="ECO:0000313" key="1">
    <source>
        <dbReference type="Proteomes" id="UP000887565"/>
    </source>
</evidence>
<organism evidence="1 2">
    <name type="scientific">Romanomermis culicivorax</name>
    <name type="common">Nematode worm</name>
    <dbReference type="NCBI Taxonomy" id="13658"/>
    <lineage>
        <taxon>Eukaryota</taxon>
        <taxon>Metazoa</taxon>
        <taxon>Ecdysozoa</taxon>
        <taxon>Nematoda</taxon>
        <taxon>Enoplea</taxon>
        <taxon>Dorylaimia</taxon>
        <taxon>Mermithida</taxon>
        <taxon>Mermithoidea</taxon>
        <taxon>Mermithidae</taxon>
        <taxon>Romanomermis</taxon>
    </lineage>
</organism>
<keyword evidence="1" id="KW-1185">Reference proteome</keyword>
<reference evidence="2" key="1">
    <citation type="submission" date="2022-11" db="UniProtKB">
        <authorList>
            <consortium name="WormBaseParasite"/>
        </authorList>
    </citation>
    <scope>IDENTIFICATION</scope>
</reference>
<proteinExistence type="predicted"/>